<accession>A0A1N7RPN6</accession>
<name>A0A1N7RPN6_9BURK</name>
<feature type="chain" id="PRO_5012659016" description="TolA protein" evidence="2">
    <location>
        <begin position="20"/>
        <end position="116"/>
    </location>
</feature>
<feature type="signal peptide" evidence="2">
    <location>
        <begin position="1"/>
        <end position="19"/>
    </location>
</feature>
<feature type="compositionally biased region" description="Basic residues" evidence="1">
    <location>
        <begin position="73"/>
        <end position="86"/>
    </location>
</feature>
<sequence>MKTMFAALASALLVSTAFAQTAAPAPSTPVTTATQAGKADLKAGTEAQAGATKTTAGKASGEASVKKIPVAHAKTKAHKVSKKTHAVKAGPSKVKADAGNEANGAAAKTDAPVKTQ</sequence>
<proteinExistence type="predicted"/>
<evidence type="ECO:0000313" key="4">
    <source>
        <dbReference type="Proteomes" id="UP000195569"/>
    </source>
</evidence>
<feature type="compositionally biased region" description="Low complexity" evidence="1">
    <location>
        <begin position="97"/>
        <end position="107"/>
    </location>
</feature>
<dbReference type="AlphaFoldDB" id="A0A1N7RPN6"/>
<evidence type="ECO:0000313" key="3">
    <source>
        <dbReference type="EMBL" id="SIT37085.1"/>
    </source>
</evidence>
<evidence type="ECO:0000256" key="1">
    <source>
        <dbReference type="SAM" id="MobiDB-lite"/>
    </source>
</evidence>
<keyword evidence="2" id="KW-0732">Signal</keyword>
<dbReference type="Proteomes" id="UP000195569">
    <property type="component" value="Unassembled WGS sequence"/>
</dbReference>
<protein>
    <recommendedName>
        <fullName evidence="5">TolA protein</fullName>
    </recommendedName>
</protein>
<organism evidence="3 4">
    <name type="scientific">Paraburkholderia piptadeniae</name>
    <dbReference type="NCBI Taxonomy" id="1701573"/>
    <lineage>
        <taxon>Bacteria</taxon>
        <taxon>Pseudomonadati</taxon>
        <taxon>Pseudomonadota</taxon>
        <taxon>Betaproteobacteria</taxon>
        <taxon>Burkholderiales</taxon>
        <taxon>Burkholderiaceae</taxon>
        <taxon>Paraburkholderia</taxon>
    </lineage>
</organism>
<reference evidence="3" key="1">
    <citation type="submission" date="2016-12" db="EMBL/GenBank/DDBJ databases">
        <authorList>
            <person name="Moulin L."/>
        </authorList>
    </citation>
    <scope>NUCLEOTIDE SEQUENCE [LARGE SCALE GENOMIC DNA]</scope>
    <source>
        <strain evidence="3">STM 7183</strain>
    </source>
</reference>
<dbReference type="RefSeq" id="WP_087733183.1">
    <property type="nucleotide sequence ID" value="NZ_CYGY02000011.1"/>
</dbReference>
<comment type="caution">
    <text evidence="3">The sequence shown here is derived from an EMBL/GenBank/DDBJ whole genome shotgun (WGS) entry which is preliminary data.</text>
</comment>
<evidence type="ECO:0008006" key="5">
    <source>
        <dbReference type="Google" id="ProtNLM"/>
    </source>
</evidence>
<keyword evidence="4" id="KW-1185">Reference proteome</keyword>
<gene>
    <name evidence="3" type="ORF">BN2476_110093</name>
</gene>
<dbReference type="EMBL" id="CYGY02000011">
    <property type="protein sequence ID" value="SIT37085.1"/>
    <property type="molecule type" value="Genomic_DNA"/>
</dbReference>
<feature type="compositionally biased region" description="Low complexity" evidence="1">
    <location>
        <begin position="22"/>
        <end position="63"/>
    </location>
</feature>
<feature type="region of interest" description="Disordered" evidence="1">
    <location>
        <begin position="22"/>
        <end position="116"/>
    </location>
</feature>
<evidence type="ECO:0000256" key="2">
    <source>
        <dbReference type="SAM" id="SignalP"/>
    </source>
</evidence>